<evidence type="ECO:0000256" key="1">
    <source>
        <dbReference type="ARBA" id="ARBA00022448"/>
    </source>
</evidence>
<evidence type="ECO:0000256" key="2">
    <source>
        <dbReference type="ARBA" id="ARBA00022617"/>
    </source>
</evidence>
<keyword evidence="4 5" id="KW-0408">Iron</keyword>
<evidence type="ECO:0000313" key="7">
    <source>
        <dbReference type="Proteomes" id="UP000320431"/>
    </source>
</evidence>
<dbReference type="InterPro" id="IPR012292">
    <property type="entry name" value="Globin/Proto"/>
</dbReference>
<keyword evidence="3 5" id="KW-0479">Metal-binding</keyword>
<proteinExistence type="predicted"/>
<feature type="binding site" description="distal binding residue" evidence="5">
    <location>
        <position position="47"/>
    </location>
    <ligand>
        <name>heme</name>
        <dbReference type="ChEBI" id="CHEBI:30413"/>
    </ligand>
    <ligandPart>
        <name>Fe</name>
        <dbReference type="ChEBI" id="CHEBI:18248"/>
    </ligandPart>
</feature>
<reference evidence="6 7" key="1">
    <citation type="submission" date="2019-10" db="EMBL/GenBank/DDBJ databases">
        <title>Lysobacter alkalisoli sp. nov., isolated from saline-alkaline soil.</title>
        <authorList>
            <person name="Sun J.-Q."/>
        </authorList>
    </citation>
    <scope>NUCLEOTIDE SEQUENCE [LARGE SCALE GENOMIC DNA]</scope>
    <source>
        <strain evidence="6 7">KCTC 42381</strain>
    </source>
</reference>
<evidence type="ECO:0000256" key="3">
    <source>
        <dbReference type="ARBA" id="ARBA00022723"/>
    </source>
</evidence>
<evidence type="ECO:0000313" key="6">
    <source>
        <dbReference type="EMBL" id="KAB8180050.1"/>
    </source>
</evidence>
<accession>A0A508AT26</accession>
<dbReference type="AlphaFoldDB" id="A0A508AT26"/>
<gene>
    <name evidence="6" type="ORF">FKV24_012720</name>
</gene>
<dbReference type="InterPro" id="IPR009050">
    <property type="entry name" value="Globin-like_sf"/>
</dbReference>
<evidence type="ECO:0000256" key="4">
    <source>
        <dbReference type="ARBA" id="ARBA00023004"/>
    </source>
</evidence>
<protein>
    <submittedName>
        <fullName evidence="6">Globin</fullName>
    </submittedName>
</protein>
<dbReference type="Pfam" id="PF01152">
    <property type="entry name" value="Bac_globin"/>
    <property type="match status" value="1"/>
</dbReference>
<dbReference type="SUPFAM" id="SSF46458">
    <property type="entry name" value="Globin-like"/>
    <property type="match status" value="1"/>
</dbReference>
<comment type="caution">
    <text evidence="6">The sequence shown here is derived from an EMBL/GenBank/DDBJ whole genome shotgun (WGS) entry which is preliminary data.</text>
</comment>
<sequence length="156" mass="17274">MSVPSLYEWAGGMTALTALTTRFYQRVPSEPLLAPIFEHMGSDHPEHVAVFIAEVLGGPREYSSRHGGHAEMVRHHLNRHLSNEQRKAWVALFLDTADELGLPDDPEFRSALVGYLEWGSRLAVINSQPDAEVDEGTPMPAWGWGEVKGPYDPGAN</sequence>
<evidence type="ECO:0000256" key="5">
    <source>
        <dbReference type="PIRSR" id="PIRSR601486-1"/>
    </source>
</evidence>
<dbReference type="RefSeq" id="WP_141482634.1">
    <property type="nucleotide sequence ID" value="NZ_VICD02000216.1"/>
</dbReference>
<organism evidence="6 7">
    <name type="scientific">Marilutibacter maris</name>
    <dbReference type="NCBI Taxonomy" id="1605891"/>
    <lineage>
        <taxon>Bacteria</taxon>
        <taxon>Pseudomonadati</taxon>
        <taxon>Pseudomonadota</taxon>
        <taxon>Gammaproteobacteria</taxon>
        <taxon>Lysobacterales</taxon>
        <taxon>Lysobacteraceae</taxon>
        <taxon>Marilutibacter</taxon>
    </lineage>
</organism>
<dbReference type="InterPro" id="IPR001486">
    <property type="entry name" value="Hemoglobin_trunc"/>
</dbReference>
<keyword evidence="2 5" id="KW-0349">Heme</keyword>
<dbReference type="CDD" id="cd14775">
    <property type="entry name" value="TrHb2_O-like"/>
    <property type="match status" value="1"/>
</dbReference>
<dbReference type="GO" id="GO:0020037">
    <property type="term" value="F:heme binding"/>
    <property type="evidence" value="ECO:0007669"/>
    <property type="project" value="InterPro"/>
</dbReference>
<dbReference type="Proteomes" id="UP000320431">
    <property type="component" value="Unassembled WGS sequence"/>
</dbReference>
<dbReference type="Gene3D" id="1.10.490.10">
    <property type="entry name" value="Globins"/>
    <property type="match status" value="1"/>
</dbReference>
<name>A0A508AT26_9GAMM</name>
<dbReference type="EMBL" id="VICD02000216">
    <property type="protein sequence ID" value="KAB8180050.1"/>
    <property type="molecule type" value="Genomic_DNA"/>
</dbReference>
<keyword evidence="1" id="KW-0813">Transport</keyword>
<dbReference type="GO" id="GO:0046872">
    <property type="term" value="F:metal ion binding"/>
    <property type="evidence" value="ECO:0007669"/>
    <property type="project" value="UniProtKB-KW"/>
</dbReference>
<dbReference type="GO" id="GO:0019825">
    <property type="term" value="F:oxygen binding"/>
    <property type="evidence" value="ECO:0007669"/>
    <property type="project" value="InterPro"/>
</dbReference>